<dbReference type="InterPro" id="IPR002638">
    <property type="entry name" value="Quinolinate_PRibosylTrfase_C"/>
</dbReference>
<keyword evidence="4 5" id="KW-0808">Transferase</keyword>
<keyword evidence="3 5" id="KW-0328">Glycosyltransferase</keyword>
<dbReference type="SUPFAM" id="SSF54675">
    <property type="entry name" value="Nicotinate/Quinolinate PRTase N-terminal domain-like"/>
    <property type="match status" value="1"/>
</dbReference>
<dbReference type="GO" id="GO:0009435">
    <property type="term" value="P:NAD+ biosynthetic process"/>
    <property type="evidence" value="ECO:0007669"/>
    <property type="project" value="InterPro"/>
</dbReference>
<dbReference type="InterPro" id="IPR027277">
    <property type="entry name" value="NadC/ModD"/>
</dbReference>
<dbReference type="InterPro" id="IPR013785">
    <property type="entry name" value="Aldolase_TIM"/>
</dbReference>
<comment type="similarity">
    <text evidence="1 5">Belongs to the NadC/ModD family.</text>
</comment>
<evidence type="ECO:0000256" key="3">
    <source>
        <dbReference type="ARBA" id="ARBA00022676"/>
    </source>
</evidence>
<evidence type="ECO:0000256" key="4">
    <source>
        <dbReference type="ARBA" id="ARBA00022679"/>
    </source>
</evidence>
<dbReference type="PANTHER" id="PTHR32179">
    <property type="entry name" value="NICOTINATE-NUCLEOTIDE PYROPHOSPHORYLASE [CARBOXYLATING]"/>
    <property type="match status" value="1"/>
</dbReference>
<dbReference type="RefSeq" id="WP_132477788.1">
    <property type="nucleotide sequence ID" value="NZ_JBEBWM010000062.1"/>
</dbReference>
<dbReference type="GO" id="GO:0034213">
    <property type="term" value="P:quinolinate catabolic process"/>
    <property type="evidence" value="ECO:0007669"/>
    <property type="project" value="TreeGrafter"/>
</dbReference>
<evidence type="ECO:0000256" key="1">
    <source>
        <dbReference type="ARBA" id="ARBA00009400"/>
    </source>
</evidence>
<evidence type="ECO:0000259" key="6">
    <source>
        <dbReference type="Pfam" id="PF01729"/>
    </source>
</evidence>
<protein>
    <recommendedName>
        <fullName evidence="2">Putative pyrophosphorylase ModD</fullName>
    </recommendedName>
</protein>
<dbReference type="Pfam" id="PF01729">
    <property type="entry name" value="QRPTase_C"/>
    <property type="match status" value="1"/>
</dbReference>
<dbReference type="EMBL" id="SMBX01000009">
    <property type="protein sequence ID" value="TCU94491.1"/>
    <property type="molecule type" value="Genomic_DNA"/>
</dbReference>
<dbReference type="InterPro" id="IPR036068">
    <property type="entry name" value="Nicotinate_pribotase-like_C"/>
</dbReference>
<evidence type="ECO:0000256" key="2">
    <source>
        <dbReference type="ARBA" id="ARBA00019205"/>
    </source>
</evidence>
<dbReference type="CDD" id="cd01573">
    <property type="entry name" value="modD_like"/>
    <property type="match status" value="1"/>
</dbReference>
<evidence type="ECO:0000256" key="5">
    <source>
        <dbReference type="PIRNR" id="PIRNR006250"/>
    </source>
</evidence>
<dbReference type="PIRSF" id="PIRSF006250">
    <property type="entry name" value="NadC_ModD"/>
    <property type="match status" value="1"/>
</dbReference>
<dbReference type="Gene3D" id="3.20.20.70">
    <property type="entry name" value="Aldolase class I"/>
    <property type="match status" value="1"/>
</dbReference>
<dbReference type="NCBIfam" id="TIGR01334">
    <property type="entry name" value="modD"/>
    <property type="match status" value="1"/>
</dbReference>
<dbReference type="InterPro" id="IPR006242">
    <property type="entry name" value="ModD"/>
</dbReference>
<name>A0A4R3UU64_9BURK</name>
<sequence length="287" mass="30778">MHTPNVYFDTATLESWLQEDIGYLDLTSSLLQVGEEPARIAWRARSPIVAACTEEVVRLLQSRQVSVIKHVPSGRQAVDGDVLVEAEGPAQALLDVWKVGQNLLEYACAVATRTHDLVQAVKAINPQVGILTTRKHPPGLRRVAIKATMAGGAWPHRLGLSETLLVFPQHRALLPGDGWEAVGMALRQHTGGLAEKKVVIEASTLEEALLAAEAGADVIQFDKVTPASLREWCPALRERHPGLKLLAAGGIRKENAADYADSGVDGLVTSSLYYGPPADIGVSIGKA</sequence>
<dbReference type="Proteomes" id="UP000294692">
    <property type="component" value="Unassembled WGS sequence"/>
</dbReference>
<dbReference type="PANTHER" id="PTHR32179:SF4">
    <property type="entry name" value="PYROPHOSPHORYLASE MODD-RELATED"/>
    <property type="match status" value="1"/>
</dbReference>
<dbReference type="InterPro" id="IPR022412">
    <property type="entry name" value="Quinolinate_PRibosylTrfase_N"/>
</dbReference>
<comment type="caution">
    <text evidence="8">The sequence shown here is derived from an EMBL/GenBank/DDBJ whole genome shotgun (WGS) entry which is preliminary data.</text>
</comment>
<gene>
    <name evidence="8" type="ORF">EV686_10942</name>
</gene>
<evidence type="ECO:0000259" key="7">
    <source>
        <dbReference type="Pfam" id="PF02749"/>
    </source>
</evidence>
<dbReference type="Pfam" id="PF02749">
    <property type="entry name" value="QRPTase_N"/>
    <property type="match status" value="1"/>
</dbReference>
<reference evidence="8 9" key="1">
    <citation type="submission" date="2019-03" db="EMBL/GenBank/DDBJ databases">
        <title>Genomic Encyclopedia of Type Strains, Phase IV (KMG-IV): sequencing the most valuable type-strain genomes for metagenomic binning, comparative biology and taxonomic classification.</title>
        <authorList>
            <person name="Goeker M."/>
        </authorList>
    </citation>
    <scope>NUCLEOTIDE SEQUENCE [LARGE SCALE GENOMIC DNA]</scope>
    <source>
        <strain evidence="8 9">DSM 100048</strain>
    </source>
</reference>
<evidence type="ECO:0000313" key="8">
    <source>
        <dbReference type="EMBL" id="TCU94491.1"/>
    </source>
</evidence>
<feature type="domain" description="Quinolinate phosphoribosyl transferase N-terminal" evidence="7">
    <location>
        <begin position="25"/>
        <end position="108"/>
    </location>
</feature>
<dbReference type="AlphaFoldDB" id="A0A4R3UU64"/>
<dbReference type="GO" id="GO:0004514">
    <property type="term" value="F:nicotinate-nucleotide diphosphorylase (carboxylating) activity"/>
    <property type="evidence" value="ECO:0007669"/>
    <property type="project" value="InterPro"/>
</dbReference>
<dbReference type="InterPro" id="IPR037128">
    <property type="entry name" value="Quinolinate_PRibosylTase_N_sf"/>
</dbReference>
<organism evidence="8 9">
    <name type="scientific">Paracandidimonas soli</name>
    <dbReference type="NCBI Taxonomy" id="1917182"/>
    <lineage>
        <taxon>Bacteria</taxon>
        <taxon>Pseudomonadati</taxon>
        <taxon>Pseudomonadota</taxon>
        <taxon>Betaproteobacteria</taxon>
        <taxon>Burkholderiales</taxon>
        <taxon>Alcaligenaceae</taxon>
        <taxon>Paracandidimonas</taxon>
    </lineage>
</organism>
<dbReference type="GO" id="GO:0005737">
    <property type="term" value="C:cytoplasm"/>
    <property type="evidence" value="ECO:0007669"/>
    <property type="project" value="TreeGrafter"/>
</dbReference>
<accession>A0A4R3UU64</accession>
<dbReference type="Gene3D" id="3.90.1170.20">
    <property type="entry name" value="Quinolinate phosphoribosyl transferase, N-terminal domain"/>
    <property type="match status" value="1"/>
</dbReference>
<feature type="domain" description="Quinolinate phosphoribosyl transferase C-terminal" evidence="6">
    <location>
        <begin position="110"/>
        <end position="280"/>
    </location>
</feature>
<dbReference type="SUPFAM" id="SSF51690">
    <property type="entry name" value="Nicotinate/Quinolinate PRTase C-terminal domain-like"/>
    <property type="match status" value="1"/>
</dbReference>
<keyword evidence="9" id="KW-1185">Reference proteome</keyword>
<proteinExistence type="inferred from homology"/>
<evidence type="ECO:0000313" key="9">
    <source>
        <dbReference type="Proteomes" id="UP000294692"/>
    </source>
</evidence>
<dbReference type="OrthoDB" id="8216773at2"/>